<feature type="domain" description="LTD" evidence="1">
    <location>
        <begin position="108"/>
        <end position="200"/>
    </location>
</feature>
<dbReference type="Pfam" id="PF00932">
    <property type="entry name" value="LTD"/>
    <property type="match status" value="1"/>
</dbReference>
<dbReference type="EMBL" id="JACIGI010000069">
    <property type="protein sequence ID" value="MBB4287943.1"/>
    <property type="molecule type" value="Genomic_DNA"/>
</dbReference>
<dbReference type="InterPro" id="IPR001322">
    <property type="entry name" value="Lamin_tail_dom"/>
</dbReference>
<dbReference type="RefSeq" id="WP_184438183.1">
    <property type="nucleotide sequence ID" value="NZ_JACIGI010000069.1"/>
</dbReference>
<dbReference type="InterPro" id="IPR044929">
    <property type="entry name" value="DNA/RNA_non-sp_Endonuclease_sf"/>
</dbReference>
<organism evidence="2 3">
    <name type="scientific">Roseospira goensis</name>
    <dbReference type="NCBI Taxonomy" id="391922"/>
    <lineage>
        <taxon>Bacteria</taxon>
        <taxon>Pseudomonadati</taxon>
        <taxon>Pseudomonadota</taxon>
        <taxon>Alphaproteobacteria</taxon>
        <taxon>Rhodospirillales</taxon>
        <taxon>Rhodospirillaceae</taxon>
        <taxon>Roseospira</taxon>
    </lineage>
</organism>
<name>A0A7W6S302_9PROT</name>
<dbReference type="Proteomes" id="UP000555728">
    <property type="component" value="Unassembled WGS sequence"/>
</dbReference>
<keyword evidence="3" id="KW-1185">Reference proteome</keyword>
<accession>A0A7W6S302</accession>
<dbReference type="SUPFAM" id="SSF74853">
    <property type="entry name" value="Lamin A/C globular tail domain"/>
    <property type="match status" value="1"/>
</dbReference>
<dbReference type="InterPro" id="IPR036415">
    <property type="entry name" value="Lamin_tail_dom_sf"/>
</dbReference>
<protein>
    <recommendedName>
        <fullName evidence="1">LTD domain-containing protein</fullName>
    </recommendedName>
</protein>
<reference evidence="2 3" key="1">
    <citation type="submission" date="2020-08" db="EMBL/GenBank/DDBJ databases">
        <title>Genome sequencing of Purple Non-Sulfur Bacteria from various extreme environments.</title>
        <authorList>
            <person name="Mayer M."/>
        </authorList>
    </citation>
    <scope>NUCLEOTIDE SEQUENCE [LARGE SCALE GENOMIC DNA]</scope>
    <source>
        <strain evidence="2 3">JA135</strain>
    </source>
</reference>
<dbReference type="Gene3D" id="3.40.570.10">
    <property type="entry name" value="Extracellular Endonuclease, subunit A"/>
    <property type="match status" value="1"/>
</dbReference>
<proteinExistence type="predicted"/>
<evidence type="ECO:0000313" key="2">
    <source>
        <dbReference type="EMBL" id="MBB4287943.1"/>
    </source>
</evidence>
<gene>
    <name evidence="2" type="ORF">GGD88_003710</name>
</gene>
<comment type="caution">
    <text evidence="2">The sequence shown here is derived from an EMBL/GenBank/DDBJ whole genome shotgun (WGS) entry which is preliminary data.</text>
</comment>
<evidence type="ECO:0000313" key="3">
    <source>
        <dbReference type="Proteomes" id="UP000555728"/>
    </source>
</evidence>
<dbReference type="AlphaFoldDB" id="A0A7W6S302"/>
<sequence>MVCFRNTAGDLEVRAFIIEQDTAALADRKGRTRYDHQRYQVTVAEIEERTGLLFPETVAETNPLYYTPPADPDLRATIHHFPEAREVDDGHEVLGPDGTRTRVADDEVDVFIAAALVNPVGDERSGEWISILNLSTEPVDLAGWTLSDTRRPPRALAGVLGPGEAVRVQPVRPLMLANSRAGVIELYDGAGRRIDRVRYTEAQAKAEGRPAIFAYRETDAYRRPGGPGSA</sequence>
<evidence type="ECO:0000259" key="1">
    <source>
        <dbReference type="Pfam" id="PF00932"/>
    </source>
</evidence>